<accession>A0AAP0WX19</accession>
<organism evidence="2 3">
    <name type="scientific">Liquidambar formosana</name>
    <name type="common">Formosan gum</name>
    <dbReference type="NCBI Taxonomy" id="63359"/>
    <lineage>
        <taxon>Eukaryota</taxon>
        <taxon>Viridiplantae</taxon>
        <taxon>Streptophyta</taxon>
        <taxon>Embryophyta</taxon>
        <taxon>Tracheophyta</taxon>
        <taxon>Spermatophyta</taxon>
        <taxon>Magnoliopsida</taxon>
        <taxon>eudicotyledons</taxon>
        <taxon>Gunneridae</taxon>
        <taxon>Pentapetalae</taxon>
        <taxon>Saxifragales</taxon>
        <taxon>Altingiaceae</taxon>
        <taxon>Liquidambar</taxon>
    </lineage>
</organism>
<name>A0AAP0WX19_LIQFO</name>
<comment type="caution">
    <text evidence="2">The sequence shown here is derived from an EMBL/GenBank/DDBJ whole genome shotgun (WGS) entry which is preliminary data.</text>
</comment>
<reference evidence="2 3" key="1">
    <citation type="journal article" date="2024" name="Plant J.">
        <title>Genome sequences and population genomics reveal climatic adaptation and genomic divergence between two closely related sweetgum species.</title>
        <authorList>
            <person name="Xu W.Q."/>
            <person name="Ren C.Q."/>
            <person name="Zhang X.Y."/>
            <person name="Comes H.P."/>
            <person name="Liu X.H."/>
            <person name="Li Y.G."/>
            <person name="Kettle C.J."/>
            <person name="Jalonen R."/>
            <person name="Gaisberger H."/>
            <person name="Ma Y.Z."/>
            <person name="Qiu Y.X."/>
        </authorList>
    </citation>
    <scope>NUCLEOTIDE SEQUENCE [LARGE SCALE GENOMIC DNA]</scope>
    <source>
        <strain evidence="2">Hangzhou</strain>
    </source>
</reference>
<dbReference type="AlphaFoldDB" id="A0AAP0WX19"/>
<proteinExistence type="predicted"/>
<sequence>MHRHLSPLGRRHSPHRMVSVSPPQAQVRGGGRRHLRSEHHVPTSHLHHHAVHHRHKKSQQESFHLLRPAVGVHVVSEPGDHATDDAAASVSPEAQHGGAVADAGGRDGAGVRGGDEWVGDGRGVWGGGAETGAVGEVEMEGGSHQDRAVWGVREM</sequence>
<evidence type="ECO:0000313" key="3">
    <source>
        <dbReference type="Proteomes" id="UP001415857"/>
    </source>
</evidence>
<feature type="region of interest" description="Disordered" evidence="1">
    <location>
        <begin position="1"/>
        <end position="36"/>
    </location>
</feature>
<keyword evidence="3" id="KW-1185">Reference proteome</keyword>
<protein>
    <submittedName>
        <fullName evidence="2">Uncharacterized protein</fullName>
    </submittedName>
</protein>
<dbReference type="Proteomes" id="UP001415857">
    <property type="component" value="Unassembled WGS sequence"/>
</dbReference>
<feature type="compositionally biased region" description="Basic residues" evidence="1">
    <location>
        <begin position="1"/>
        <end position="15"/>
    </location>
</feature>
<evidence type="ECO:0000256" key="1">
    <source>
        <dbReference type="SAM" id="MobiDB-lite"/>
    </source>
</evidence>
<gene>
    <name evidence="2" type="ORF">L1049_012851</name>
</gene>
<dbReference type="EMBL" id="JBBPBK010000008">
    <property type="protein sequence ID" value="KAK9279173.1"/>
    <property type="molecule type" value="Genomic_DNA"/>
</dbReference>
<evidence type="ECO:0000313" key="2">
    <source>
        <dbReference type="EMBL" id="KAK9279173.1"/>
    </source>
</evidence>